<keyword evidence="1" id="KW-0732">Signal</keyword>
<dbReference type="EMBL" id="FQYP01000008">
    <property type="protein sequence ID" value="SHJ40828.1"/>
    <property type="molecule type" value="Genomic_DNA"/>
</dbReference>
<dbReference type="RefSeq" id="WP_073319327.1">
    <property type="nucleotide sequence ID" value="NZ_FQYP01000008.1"/>
</dbReference>
<feature type="chain" id="PRO_5012387029" description="DUF4142 domain-containing protein" evidence="1">
    <location>
        <begin position="21"/>
        <end position="225"/>
    </location>
</feature>
<reference evidence="3" key="1">
    <citation type="submission" date="2016-11" db="EMBL/GenBank/DDBJ databases">
        <authorList>
            <person name="Varghese N."/>
            <person name="Submissions S."/>
        </authorList>
    </citation>
    <scope>NUCLEOTIDE SEQUENCE [LARGE SCALE GENOMIC DNA]</scope>
    <source>
        <strain evidence="3">DSM 22623</strain>
    </source>
</reference>
<evidence type="ECO:0000313" key="3">
    <source>
        <dbReference type="Proteomes" id="UP000184432"/>
    </source>
</evidence>
<dbReference type="STRING" id="570521.SAMN04488508_108204"/>
<evidence type="ECO:0000256" key="1">
    <source>
        <dbReference type="SAM" id="SignalP"/>
    </source>
</evidence>
<feature type="signal peptide" evidence="1">
    <location>
        <begin position="1"/>
        <end position="20"/>
    </location>
</feature>
<keyword evidence="3" id="KW-1185">Reference proteome</keyword>
<sequence length="225" mass="25276">MKTICTLVLLFLLVGQQTFGQFVHVHTHINNTDANTQAKLTALITILGGRNASLTTSNNKLQTALDNHKEQLRLQYTKNQFDRGTGYTTTAGISALLSLGASGLARIPGLPYMTSEKQAYLDEVTMDKALLLALKSVSKTNIKSAKRQEIYRLRSKLLREFAKNDTDVRQTLFISAAGVAVLNYKQFINLYSQLNRNENDDDTGQMENDPNELDHNQFIEFFDKL</sequence>
<gene>
    <name evidence="2" type="ORF">SAMN04488508_108204</name>
</gene>
<evidence type="ECO:0000313" key="2">
    <source>
        <dbReference type="EMBL" id="SHJ40828.1"/>
    </source>
</evidence>
<dbReference type="AlphaFoldDB" id="A0A1M6J2B3"/>
<accession>A0A1M6J2B3</accession>
<dbReference type="Proteomes" id="UP000184432">
    <property type="component" value="Unassembled WGS sequence"/>
</dbReference>
<name>A0A1M6J2B3_9FLAO</name>
<protein>
    <recommendedName>
        <fullName evidence="4">DUF4142 domain-containing protein</fullName>
    </recommendedName>
</protein>
<evidence type="ECO:0008006" key="4">
    <source>
        <dbReference type="Google" id="ProtNLM"/>
    </source>
</evidence>
<organism evidence="2 3">
    <name type="scientific">Aquimarina spongiae</name>
    <dbReference type="NCBI Taxonomy" id="570521"/>
    <lineage>
        <taxon>Bacteria</taxon>
        <taxon>Pseudomonadati</taxon>
        <taxon>Bacteroidota</taxon>
        <taxon>Flavobacteriia</taxon>
        <taxon>Flavobacteriales</taxon>
        <taxon>Flavobacteriaceae</taxon>
        <taxon>Aquimarina</taxon>
    </lineage>
</organism>
<proteinExistence type="predicted"/>
<dbReference type="OrthoDB" id="1439508at2"/>